<dbReference type="SUPFAM" id="SSF52096">
    <property type="entry name" value="ClpP/crotonase"/>
    <property type="match status" value="1"/>
</dbReference>
<dbReference type="GO" id="GO:0030288">
    <property type="term" value="C:outer membrane-bounded periplasmic space"/>
    <property type="evidence" value="ECO:0007669"/>
    <property type="project" value="TreeGrafter"/>
</dbReference>
<dbReference type="GO" id="GO:0006508">
    <property type="term" value="P:proteolysis"/>
    <property type="evidence" value="ECO:0007669"/>
    <property type="project" value="InterPro"/>
</dbReference>
<gene>
    <name evidence="2" type="ORF">AOR01nite_12360</name>
</gene>
<dbReference type="AlphaFoldDB" id="A0A4Y3TMV3"/>
<evidence type="ECO:0000313" key="2">
    <source>
        <dbReference type="EMBL" id="GEB82759.1"/>
    </source>
</evidence>
<dbReference type="Proteomes" id="UP000317617">
    <property type="component" value="Unassembled WGS sequence"/>
</dbReference>
<accession>A0A4Y3TMV3</accession>
<dbReference type="PANTHER" id="PTHR32060">
    <property type="entry name" value="TAIL-SPECIFIC PROTEASE"/>
    <property type="match status" value="1"/>
</dbReference>
<keyword evidence="3" id="KW-1185">Reference proteome</keyword>
<feature type="domain" description="Tail specific protease" evidence="1">
    <location>
        <begin position="218"/>
        <end position="423"/>
    </location>
</feature>
<evidence type="ECO:0000313" key="3">
    <source>
        <dbReference type="Proteomes" id="UP000317617"/>
    </source>
</evidence>
<proteinExistence type="predicted"/>
<dbReference type="EMBL" id="BJMU01000004">
    <property type="protein sequence ID" value="GEB82759.1"/>
    <property type="molecule type" value="Genomic_DNA"/>
</dbReference>
<comment type="caution">
    <text evidence="2">The sequence shown here is derived from an EMBL/GenBank/DDBJ whole genome shotgun (WGS) entry which is preliminary data.</text>
</comment>
<dbReference type="GO" id="GO:0007165">
    <property type="term" value="P:signal transduction"/>
    <property type="evidence" value="ECO:0007669"/>
    <property type="project" value="TreeGrafter"/>
</dbReference>
<dbReference type="GO" id="GO:0008236">
    <property type="term" value="F:serine-type peptidase activity"/>
    <property type="evidence" value="ECO:0007669"/>
    <property type="project" value="InterPro"/>
</dbReference>
<reference evidence="2 3" key="1">
    <citation type="submission" date="2019-06" db="EMBL/GenBank/DDBJ databases">
        <title>Whole genome shotgun sequence of Acetobacter orleanensis NBRC 13752.</title>
        <authorList>
            <person name="Hosoyama A."/>
            <person name="Uohara A."/>
            <person name="Ohji S."/>
            <person name="Ichikawa N."/>
        </authorList>
    </citation>
    <scope>NUCLEOTIDE SEQUENCE [LARGE SCALE GENOMIC DNA]</scope>
    <source>
        <strain evidence="2 3">NBRC 13752</strain>
    </source>
</reference>
<dbReference type="GO" id="GO:0004175">
    <property type="term" value="F:endopeptidase activity"/>
    <property type="evidence" value="ECO:0007669"/>
    <property type="project" value="TreeGrafter"/>
</dbReference>
<name>A0A4Y3TMV3_9PROT</name>
<organism evidence="2 3">
    <name type="scientific">Acetobacter orleanensis</name>
    <dbReference type="NCBI Taxonomy" id="104099"/>
    <lineage>
        <taxon>Bacteria</taxon>
        <taxon>Pseudomonadati</taxon>
        <taxon>Pseudomonadota</taxon>
        <taxon>Alphaproteobacteria</taxon>
        <taxon>Acetobacterales</taxon>
        <taxon>Acetobacteraceae</taxon>
        <taxon>Acetobacter</taxon>
    </lineage>
</organism>
<dbReference type="Pfam" id="PF03572">
    <property type="entry name" value="Peptidase_S41"/>
    <property type="match status" value="1"/>
</dbReference>
<dbReference type="SMART" id="SM00245">
    <property type="entry name" value="TSPc"/>
    <property type="match status" value="1"/>
</dbReference>
<dbReference type="InterPro" id="IPR029045">
    <property type="entry name" value="ClpP/crotonase-like_dom_sf"/>
</dbReference>
<dbReference type="PANTHER" id="PTHR32060:SF30">
    <property type="entry name" value="CARBOXY-TERMINAL PROCESSING PROTEASE CTPA"/>
    <property type="match status" value="1"/>
</dbReference>
<dbReference type="Gene3D" id="3.90.226.10">
    <property type="entry name" value="2-enoyl-CoA Hydratase, Chain A, domain 1"/>
    <property type="match status" value="1"/>
</dbReference>
<dbReference type="RefSeq" id="WP_052944544.1">
    <property type="nucleotide sequence ID" value="NZ_BJMU01000004.1"/>
</dbReference>
<dbReference type="InterPro" id="IPR005151">
    <property type="entry name" value="Tail-specific_protease"/>
</dbReference>
<dbReference type="OrthoDB" id="7314861at2"/>
<sequence>MQPALCFADSVQRSLFDPQHQFTLAAGTTCSDGKSSVTLQSATAAPNQYAATRSMLSADHLQNKVVQVHAVFNAQNVSVGAGLWAGAYDGPKQIALTNTENNPVRGTGANLSRTLTLLVPSHTTRLVYGVMMKGPGTVAVCGLDAYFSPPATPDKAAEPLAMQTMRFALDAVRTYALHAPLIDWETRTQPLLDLAAKGSVDDVYAAMRRLLADLQDGHSFVMPPVTRRRMADRTPLMPSFQKISSDIGLISIPSFTAHAPEALTAFIQTAEQHFAQAPEIRGWIVDLRGDSGGNMWPMLQALKPLLGPNDLGFFENRAGKRSSPWRAGTQNAAEHMTTPDLSHLPVAVLIGPHTASAGEAVAIALKGRPATRFFGTPTHGQTTGNKSFRLPDGGLLAVAAFFELDRTGRRYEGPIEPDEVQVAPDMAQNAAKAWLEQSLNQHPVR</sequence>
<evidence type="ECO:0000259" key="1">
    <source>
        <dbReference type="SMART" id="SM00245"/>
    </source>
</evidence>
<protein>
    <recommendedName>
        <fullName evidence="1">Tail specific protease domain-containing protein</fullName>
    </recommendedName>
</protein>